<dbReference type="Gene3D" id="1.25.40.10">
    <property type="entry name" value="Tetratricopeptide repeat domain"/>
    <property type="match status" value="1"/>
</dbReference>
<gene>
    <name evidence="1" type="ORF">B0H16DRAFT_1725796</name>
</gene>
<sequence>MNQNSSSHGVPERSNFVYLPREHLSSFARHDLKRYPVKKAAANGHSGVFKEIEGHHDRRDREAIEREIKAERERTIKTGTKLFEKGVNAVKEGDFKKAFVFFTGCQLVCLENPIYTLNRAAVSLELKVYKGVIIDTRMALEKADAAAKHGPQAIEGFDRSKAYYISGQALFHMGEWARAERTLVVALLGKPGDPEIMNAIRTLHETARRCKCKEDHARWVAQQGEVDLDDLFAPGELEKAADEASGMNREECLRRIRSLRQ</sequence>
<dbReference type="SUPFAM" id="SSF48452">
    <property type="entry name" value="TPR-like"/>
    <property type="match status" value="1"/>
</dbReference>
<reference evidence="1" key="1">
    <citation type="submission" date="2023-03" db="EMBL/GenBank/DDBJ databases">
        <title>Massive genome expansion in bonnet fungi (Mycena s.s.) driven by repeated elements and novel gene families across ecological guilds.</title>
        <authorList>
            <consortium name="Lawrence Berkeley National Laboratory"/>
            <person name="Harder C.B."/>
            <person name="Miyauchi S."/>
            <person name="Viragh M."/>
            <person name="Kuo A."/>
            <person name="Thoen E."/>
            <person name="Andreopoulos B."/>
            <person name="Lu D."/>
            <person name="Skrede I."/>
            <person name="Drula E."/>
            <person name="Henrissat B."/>
            <person name="Morin E."/>
            <person name="Kohler A."/>
            <person name="Barry K."/>
            <person name="LaButti K."/>
            <person name="Morin E."/>
            <person name="Salamov A."/>
            <person name="Lipzen A."/>
            <person name="Mereny Z."/>
            <person name="Hegedus B."/>
            <person name="Baldrian P."/>
            <person name="Stursova M."/>
            <person name="Weitz H."/>
            <person name="Taylor A."/>
            <person name="Grigoriev I.V."/>
            <person name="Nagy L.G."/>
            <person name="Martin F."/>
            <person name="Kauserud H."/>
        </authorList>
    </citation>
    <scope>NUCLEOTIDE SEQUENCE</scope>
    <source>
        <strain evidence="1">CBHHK182m</strain>
    </source>
</reference>
<dbReference type="InterPro" id="IPR011990">
    <property type="entry name" value="TPR-like_helical_dom_sf"/>
</dbReference>
<comment type="caution">
    <text evidence="1">The sequence shown here is derived from an EMBL/GenBank/DDBJ whole genome shotgun (WGS) entry which is preliminary data.</text>
</comment>
<evidence type="ECO:0008006" key="3">
    <source>
        <dbReference type="Google" id="ProtNLM"/>
    </source>
</evidence>
<evidence type="ECO:0000313" key="1">
    <source>
        <dbReference type="EMBL" id="KAJ7747759.1"/>
    </source>
</evidence>
<name>A0AAD7IPI1_9AGAR</name>
<keyword evidence="2" id="KW-1185">Reference proteome</keyword>
<proteinExistence type="predicted"/>
<organism evidence="1 2">
    <name type="scientific">Mycena metata</name>
    <dbReference type="NCBI Taxonomy" id="1033252"/>
    <lineage>
        <taxon>Eukaryota</taxon>
        <taxon>Fungi</taxon>
        <taxon>Dikarya</taxon>
        <taxon>Basidiomycota</taxon>
        <taxon>Agaricomycotina</taxon>
        <taxon>Agaricomycetes</taxon>
        <taxon>Agaricomycetidae</taxon>
        <taxon>Agaricales</taxon>
        <taxon>Marasmiineae</taxon>
        <taxon>Mycenaceae</taxon>
        <taxon>Mycena</taxon>
    </lineage>
</organism>
<accession>A0AAD7IPI1</accession>
<dbReference type="AlphaFoldDB" id="A0AAD7IPI1"/>
<protein>
    <recommendedName>
        <fullName evidence="3">TPR-like protein</fullName>
    </recommendedName>
</protein>
<dbReference type="Proteomes" id="UP001215598">
    <property type="component" value="Unassembled WGS sequence"/>
</dbReference>
<dbReference type="EMBL" id="JARKIB010000075">
    <property type="protein sequence ID" value="KAJ7747759.1"/>
    <property type="molecule type" value="Genomic_DNA"/>
</dbReference>
<evidence type="ECO:0000313" key="2">
    <source>
        <dbReference type="Proteomes" id="UP001215598"/>
    </source>
</evidence>